<dbReference type="InterPro" id="IPR016032">
    <property type="entry name" value="Sig_transdc_resp-reg_C-effctor"/>
</dbReference>
<comment type="caution">
    <text evidence="8">The sequence shown here is derived from an EMBL/GenBank/DDBJ whole genome shotgun (WGS) entry which is preliminary data.</text>
</comment>
<proteinExistence type="inferred from homology"/>
<dbReference type="Gene3D" id="1.10.10.10">
    <property type="entry name" value="Winged helix-like DNA-binding domain superfamily/Winged helix DNA-binding domain"/>
    <property type="match status" value="1"/>
</dbReference>
<name>A0ABN0W9C3_9ACTN</name>
<evidence type="ECO:0000313" key="9">
    <source>
        <dbReference type="Proteomes" id="UP001500063"/>
    </source>
</evidence>
<dbReference type="InterPro" id="IPR051677">
    <property type="entry name" value="AfsR-DnrI-RedD_regulator"/>
</dbReference>
<dbReference type="PANTHER" id="PTHR35807">
    <property type="entry name" value="TRANSCRIPTIONAL REGULATOR REDD-RELATED"/>
    <property type="match status" value="1"/>
</dbReference>
<keyword evidence="4 6" id="KW-0238">DNA-binding</keyword>
<dbReference type="SMART" id="SM00862">
    <property type="entry name" value="Trans_reg_C"/>
    <property type="match status" value="1"/>
</dbReference>
<organism evidence="8 9">
    <name type="scientific">Streptomyces blastmyceticus</name>
    <dbReference type="NCBI Taxonomy" id="68180"/>
    <lineage>
        <taxon>Bacteria</taxon>
        <taxon>Bacillati</taxon>
        <taxon>Actinomycetota</taxon>
        <taxon>Actinomycetes</taxon>
        <taxon>Kitasatosporales</taxon>
        <taxon>Streptomycetaceae</taxon>
        <taxon>Streptomyces</taxon>
    </lineage>
</organism>
<dbReference type="EMBL" id="BAAABW010000001">
    <property type="protein sequence ID" value="GAA0329764.1"/>
    <property type="molecule type" value="Genomic_DNA"/>
</dbReference>
<keyword evidence="9" id="KW-1185">Reference proteome</keyword>
<comment type="similarity">
    <text evidence="1">Belongs to the AfsR/DnrI/RedD regulatory family.</text>
</comment>
<evidence type="ECO:0000256" key="5">
    <source>
        <dbReference type="ARBA" id="ARBA00023163"/>
    </source>
</evidence>
<dbReference type="RefSeq" id="WP_344115091.1">
    <property type="nucleotide sequence ID" value="NZ_BAAABW010000001.1"/>
</dbReference>
<sequence>MQIAVLGPLAVRHHGGSIVPTAGKPRQVLALLSLHAGRTVPKELLMEEIWGAAPPRSAATTLQTYILQLRRHIAAVLPDDTGLSAKDVLSTSFGGYRLAVEPASHDLNAFRDLATRGGTAMEAGDPRAAARLLREALELWRGPALADTPHGPALQLEAIGMEEDRMQVLEQRIRADLALGRYSGLIAELRILTARHALNENLSAHLMTALYHSGSPWRALEEFRRLRETLSRELGVEPTPRLQRLHQAVLSGDMSLAERPDATAARPLSAG</sequence>
<dbReference type="SUPFAM" id="SSF46894">
    <property type="entry name" value="C-terminal effector domain of the bipartite response regulators"/>
    <property type="match status" value="1"/>
</dbReference>
<evidence type="ECO:0000313" key="8">
    <source>
        <dbReference type="EMBL" id="GAA0329764.1"/>
    </source>
</evidence>
<dbReference type="Gene3D" id="1.25.40.10">
    <property type="entry name" value="Tetratricopeptide repeat domain"/>
    <property type="match status" value="1"/>
</dbReference>
<evidence type="ECO:0000256" key="3">
    <source>
        <dbReference type="ARBA" id="ARBA00023015"/>
    </source>
</evidence>
<dbReference type="PROSITE" id="PS51755">
    <property type="entry name" value="OMPR_PHOB"/>
    <property type="match status" value="1"/>
</dbReference>
<evidence type="ECO:0000256" key="4">
    <source>
        <dbReference type="ARBA" id="ARBA00023125"/>
    </source>
</evidence>
<dbReference type="Pfam" id="PF03704">
    <property type="entry name" value="BTAD"/>
    <property type="match status" value="1"/>
</dbReference>
<reference evidence="8 9" key="1">
    <citation type="journal article" date="2019" name="Int. J. Syst. Evol. Microbiol.">
        <title>The Global Catalogue of Microorganisms (GCM) 10K type strain sequencing project: providing services to taxonomists for standard genome sequencing and annotation.</title>
        <authorList>
            <consortium name="The Broad Institute Genomics Platform"/>
            <consortium name="The Broad Institute Genome Sequencing Center for Infectious Disease"/>
            <person name="Wu L."/>
            <person name="Ma J."/>
        </authorList>
    </citation>
    <scope>NUCLEOTIDE SEQUENCE [LARGE SCALE GENOMIC DNA]</scope>
    <source>
        <strain evidence="8 9">JCM 4565</strain>
    </source>
</reference>
<dbReference type="CDD" id="cd15831">
    <property type="entry name" value="BTAD"/>
    <property type="match status" value="1"/>
</dbReference>
<dbReference type="InterPro" id="IPR036388">
    <property type="entry name" value="WH-like_DNA-bd_sf"/>
</dbReference>
<evidence type="ECO:0000256" key="2">
    <source>
        <dbReference type="ARBA" id="ARBA00023012"/>
    </source>
</evidence>
<protein>
    <recommendedName>
        <fullName evidence="7">OmpR/PhoB-type domain-containing protein</fullName>
    </recommendedName>
</protein>
<feature type="domain" description="OmpR/PhoB-type" evidence="7">
    <location>
        <begin position="1"/>
        <end position="100"/>
    </location>
</feature>
<dbReference type="InterPro" id="IPR011990">
    <property type="entry name" value="TPR-like_helical_dom_sf"/>
</dbReference>
<keyword evidence="2" id="KW-0902">Two-component regulatory system</keyword>
<dbReference type="Proteomes" id="UP001500063">
    <property type="component" value="Unassembled WGS sequence"/>
</dbReference>
<keyword evidence="3" id="KW-0805">Transcription regulation</keyword>
<keyword evidence="5" id="KW-0804">Transcription</keyword>
<dbReference type="SUPFAM" id="SSF48452">
    <property type="entry name" value="TPR-like"/>
    <property type="match status" value="1"/>
</dbReference>
<evidence type="ECO:0000256" key="1">
    <source>
        <dbReference type="ARBA" id="ARBA00005820"/>
    </source>
</evidence>
<dbReference type="SMART" id="SM01043">
    <property type="entry name" value="BTAD"/>
    <property type="match status" value="1"/>
</dbReference>
<accession>A0ABN0W9C3</accession>
<dbReference type="PANTHER" id="PTHR35807:SF1">
    <property type="entry name" value="TRANSCRIPTIONAL REGULATOR REDD"/>
    <property type="match status" value="1"/>
</dbReference>
<evidence type="ECO:0000259" key="7">
    <source>
        <dbReference type="PROSITE" id="PS51755"/>
    </source>
</evidence>
<dbReference type="InterPro" id="IPR005158">
    <property type="entry name" value="BTAD"/>
</dbReference>
<dbReference type="InterPro" id="IPR001867">
    <property type="entry name" value="OmpR/PhoB-type_DNA-bd"/>
</dbReference>
<evidence type="ECO:0000256" key="6">
    <source>
        <dbReference type="PROSITE-ProRule" id="PRU01091"/>
    </source>
</evidence>
<dbReference type="Pfam" id="PF00486">
    <property type="entry name" value="Trans_reg_C"/>
    <property type="match status" value="1"/>
</dbReference>
<feature type="DNA-binding region" description="OmpR/PhoB-type" evidence="6">
    <location>
        <begin position="1"/>
        <end position="100"/>
    </location>
</feature>
<gene>
    <name evidence="8" type="ORF">GCM10010319_02260</name>
</gene>